<dbReference type="AlphaFoldDB" id="A0A6J4RWK4"/>
<dbReference type="InterPro" id="IPR018745">
    <property type="entry name" value="MpsC"/>
</dbReference>
<evidence type="ECO:0000256" key="1">
    <source>
        <dbReference type="SAM" id="MobiDB-lite"/>
    </source>
</evidence>
<gene>
    <name evidence="3" type="ORF">AVDCRST_MAG67-1118</name>
</gene>
<dbReference type="EMBL" id="CADCVQ010000050">
    <property type="protein sequence ID" value="CAA9483570.1"/>
    <property type="molecule type" value="Genomic_DNA"/>
</dbReference>
<protein>
    <recommendedName>
        <fullName evidence="2">Na+-translocating membrane potential-generating system MpsC domain-containing protein</fullName>
    </recommendedName>
</protein>
<evidence type="ECO:0000313" key="3">
    <source>
        <dbReference type="EMBL" id="CAA9483570.1"/>
    </source>
</evidence>
<accession>A0A6J4RWK4</accession>
<feature type="region of interest" description="Disordered" evidence="1">
    <location>
        <begin position="124"/>
        <end position="157"/>
    </location>
</feature>
<reference evidence="3" key="1">
    <citation type="submission" date="2020-02" db="EMBL/GenBank/DDBJ databases">
        <authorList>
            <person name="Meier V. D."/>
        </authorList>
    </citation>
    <scope>NUCLEOTIDE SEQUENCE</scope>
    <source>
        <strain evidence="3">AVDCRST_MAG67</strain>
    </source>
</reference>
<dbReference type="Pfam" id="PF10057">
    <property type="entry name" value="MpsC"/>
    <property type="match status" value="1"/>
</dbReference>
<evidence type="ECO:0000259" key="2">
    <source>
        <dbReference type="Pfam" id="PF10057"/>
    </source>
</evidence>
<organism evidence="3">
    <name type="scientific">uncultured Solirubrobacteraceae bacterium</name>
    <dbReference type="NCBI Taxonomy" id="1162706"/>
    <lineage>
        <taxon>Bacteria</taxon>
        <taxon>Bacillati</taxon>
        <taxon>Actinomycetota</taxon>
        <taxon>Thermoleophilia</taxon>
        <taxon>Solirubrobacterales</taxon>
        <taxon>Solirubrobacteraceae</taxon>
        <taxon>environmental samples</taxon>
    </lineage>
</organism>
<proteinExistence type="predicted"/>
<feature type="domain" description="Na+-translocating membrane potential-generating system MpsC" evidence="2">
    <location>
        <begin position="16"/>
        <end position="119"/>
    </location>
</feature>
<name>A0A6J4RWK4_9ACTN</name>
<sequence>MAEAAEETTERGQGLLARISNEMVRAQKEFFGKGPTEAKSYLVDDLLFIVMRGGMTTAERTMLEFGQQDQVRQFRQLFENQMTERLCGMIAELTGRKVLTYQSQVMFEPDIVVEMFVFDSQANPQDRAATAEGQTQDDAIGAATDEDALDRPSSPGQ</sequence>